<name>A0ABY9JYL6_9BACI</name>
<dbReference type="Gene3D" id="2.40.50.100">
    <property type="match status" value="1"/>
</dbReference>
<keyword evidence="4" id="KW-1185">Reference proteome</keyword>
<reference evidence="3 4" key="1">
    <citation type="submission" date="2023-06" db="EMBL/GenBank/DDBJ databases">
        <title>Five Gram-positive bacteria isolated from mangrove sediments in Shenzhen, Guangdong, China.</title>
        <authorList>
            <person name="Yu S."/>
            <person name="Zheng W."/>
            <person name="Huang Y."/>
        </authorList>
    </citation>
    <scope>NUCLEOTIDE SEQUENCE [LARGE SCALE GENOMIC DNA]</scope>
    <source>
        <strain evidence="3 4">SaN35-3</strain>
    </source>
</reference>
<dbReference type="SUPFAM" id="SSF51230">
    <property type="entry name" value="Single hybrid motif"/>
    <property type="match status" value="1"/>
</dbReference>
<gene>
    <name evidence="3" type="ORF">LC087_05660</name>
</gene>
<dbReference type="Pfam" id="PF00364">
    <property type="entry name" value="Biotin_lipoyl"/>
    <property type="match status" value="1"/>
</dbReference>
<protein>
    <submittedName>
        <fullName evidence="3">Acetyl-CoA carboxylase biotin carboxyl carrier protein subunit</fullName>
    </submittedName>
</protein>
<dbReference type="Proteomes" id="UP001197974">
    <property type="component" value="Chromosome"/>
</dbReference>
<dbReference type="PANTHER" id="PTHR45266:SF3">
    <property type="entry name" value="OXALOACETATE DECARBOXYLASE ALPHA CHAIN"/>
    <property type="match status" value="1"/>
</dbReference>
<evidence type="ECO:0000313" key="3">
    <source>
        <dbReference type="EMBL" id="WLR43637.1"/>
    </source>
</evidence>
<dbReference type="PROSITE" id="PS50968">
    <property type="entry name" value="BIOTINYL_LIPOYL"/>
    <property type="match status" value="1"/>
</dbReference>
<dbReference type="InterPro" id="IPR000089">
    <property type="entry name" value="Biotin_lipoyl"/>
</dbReference>
<dbReference type="RefSeq" id="WP_226538439.1">
    <property type="nucleotide sequence ID" value="NZ_CP129013.1"/>
</dbReference>
<proteinExistence type="predicted"/>
<keyword evidence="1" id="KW-0092">Biotin</keyword>
<dbReference type="InterPro" id="IPR050709">
    <property type="entry name" value="Biotin_Carboxyl_Carrier/Decarb"/>
</dbReference>
<dbReference type="InterPro" id="IPR011053">
    <property type="entry name" value="Single_hybrid_motif"/>
</dbReference>
<dbReference type="PANTHER" id="PTHR45266">
    <property type="entry name" value="OXALOACETATE DECARBOXYLASE ALPHA CHAIN"/>
    <property type="match status" value="1"/>
</dbReference>
<accession>A0ABY9JYL6</accession>
<organism evidence="3 4">
    <name type="scientific">Bacillus carboniphilus</name>
    <dbReference type="NCBI Taxonomy" id="86663"/>
    <lineage>
        <taxon>Bacteria</taxon>
        <taxon>Bacillati</taxon>
        <taxon>Bacillota</taxon>
        <taxon>Bacilli</taxon>
        <taxon>Bacillales</taxon>
        <taxon>Bacillaceae</taxon>
        <taxon>Bacillus</taxon>
    </lineage>
</organism>
<dbReference type="CDD" id="cd06850">
    <property type="entry name" value="biotinyl_domain"/>
    <property type="match status" value="1"/>
</dbReference>
<sequence>MYEIKAQMAGTILKINKNVAGRIEIGEELVVIESMKMEIPIEAQITGLVEKLMVEVGDFVNEGDLLMTVNKEES</sequence>
<dbReference type="EMBL" id="CP129013">
    <property type="protein sequence ID" value="WLR43637.1"/>
    <property type="molecule type" value="Genomic_DNA"/>
</dbReference>
<feature type="domain" description="Lipoyl-binding" evidence="2">
    <location>
        <begin position="1"/>
        <end position="70"/>
    </location>
</feature>
<evidence type="ECO:0000313" key="4">
    <source>
        <dbReference type="Proteomes" id="UP001197974"/>
    </source>
</evidence>
<evidence type="ECO:0000256" key="1">
    <source>
        <dbReference type="ARBA" id="ARBA00023267"/>
    </source>
</evidence>
<evidence type="ECO:0000259" key="2">
    <source>
        <dbReference type="PROSITE" id="PS50968"/>
    </source>
</evidence>